<keyword evidence="2" id="KW-0813">Transport</keyword>
<keyword evidence="6" id="KW-0175">Coiled coil</keyword>
<comment type="subcellular location">
    <subcellularLocation>
        <location evidence="1">Membrane</location>
        <topology evidence="1">Multi-pass membrane protein</topology>
    </subcellularLocation>
</comment>
<keyword evidence="4 7" id="KW-1133">Transmembrane helix</keyword>
<gene>
    <name evidence="8" type="ORF">Pcinc_004185</name>
</gene>
<sequence length="456" mass="50450">MKQFQYGGSYGGYCAVLGGVLIHLTLGNLYSFGNMLTYIASYMHQRVSNSVTYSNTVWVNSITTAAQGLFMVLGGLLERAVGPRITCFIGCSLMSGGIMLTYYTINKSLFGVVLSYGLVAGTGIALAYSIPLACGMKWFPESKGLVNGVIVAGFGLGALGSTSFQTQYLNPNNTPPDHNTGYFTAGAILDKVPSLFIALGCVFIVMQYIGCILINKPSVDEVSGPRQEKVNLLKEEGEEERELEERVVRVDEQKVRVDEERNRKNLRPREILYEKCFYIFWLIYFLNTIAVGYINAMYKTFGLTFIHDDHFVSLVGSLAAIFNAGGRVCWGRLMDHTSFRITMRLLCIILMLLFASFPVTQHLQSKVSFALWLWLIFFTFSGTFVLMPTVVDKAFGARYYAANYGLIFTSQAVSGPLIALLNELMLDSLGYTGCFLTVASLIALSVMLTFLVPDDL</sequence>
<feature type="coiled-coil region" evidence="6">
    <location>
        <begin position="226"/>
        <end position="260"/>
    </location>
</feature>
<protein>
    <recommendedName>
        <fullName evidence="10">Major facilitator superfamily (MFS) profile domain-containing protein</fullName>
    </recommendedName>
</protein>
<feature type="transmembrane region" description="Helical" evidence="7">
    <location>
        <begin position="145"/>
        <end position="164"/>
    </location>
</feature>
<dbReference type="Gene3D" id="1.20.1250.20">
    <property type="entry name" value="MFS general substrate transporter like domains"/>
    <property type="match status" value="1"/>
</dbReference>
<feature type="transmembrane region" description="Helical" evidence="7">
    <location>
        <begin position="428"/>
        <end position="452"/>
    </location>
</feature>
<feature type="transmembrane region" description="Helical" evidence="7">
    <location>
        <begin position="12"/>
        <end position="33"/>
    </location>
</feature>
<keyword evidence="9" id="KW-1185">Reference proteome</keyword>
<evidence type="ECO:0008006" key="10">
    <source>
        <dbReference type="Google" id="ProtNLM"/>
    </source>
</evidence>
<feature type="transmembrane region" description="Helical" evidence="7">
    <location>
        <begin position="109"/>
        <end position="133"/>
    </location>
</feature>
<evidence type="ECO:0000256" key="7">
    <source>
        <dbReference type="SAM" id="Phobius"/>
    </source>
</evidence>
<dbReference type="PANTHER" id="PTHR43385">
    <property type="entry name" value="RIBOFLAVIN TRANSPORTER RIBJ"/>
    <property type="match status" value="1"/>
</dbReference>
<dbReference type="GO" id="GO:0022857">
    <property type="term" value="F:transmembrane transporter activity"/>
    <property type="evidence" value="ECO:0007669"/>
    <property type="project" value="InterPro"/>
</dbReference>
<dbReference type="Proteomes" id="UP001286313">
    <property type="component" value="Unassembled WGS sequence"/>
</dbReference>
<evidence type="ECO:0000256" key="3">
    <source>
        <dbReference type="ARBA" id="ARBA00022692"/>
    </source>
</evidence>
<feature type="transmembrane region" description="Helical" evidence="7">
    <location>
        <begin position="276"/>
        <end position="298"/>
    </location>
</feature>
<evidence type="ECO:0000256" key="4">
    <source>
        <dbReference type="ARBA" id="ARBA00022989"/>
    </source>
</evidence>
<evidence type="ECO:0000256" key="2">
    <source>
        <dbReference type="ARBA" id="ARBA00022448"/>
    </source>
</evidence>
<dbReference type="GO" id="GO:0016020">
    <property type="term" value="C:membrane"/>
    <property type="evidence" value="ECO:0007669"/>
    <property type="project" value="UniProtKB-SubCell"/>
</dbReference>
<evidence type="ECO:0000313" key="8">
    <source>
        <dbReference type="EMBL" id="KAK3891944.1"/>
    </source>
</evidence>
<dbReference type="InterPro" id="IPR011701">
    <property type="entry name" value="MFS"/>
</dbReference>
<feature type="transmembrane region" description="Helical" evidence="7">
    <location>
        <begin position="371"/>
        <end position="391"/>
    </location>
</feature>
<organism evidence="8 9">
    <name type="scientific">Petrolisthes cinctipes</name>
    <name type="common">Flat porcelain crab</name>
    <dbReference type="NCBI Taxonomy" id="88211"/>
    <lineage>
        <taxon>Eukaryota</taxon>
        <taxon>Metazoa</taxon>
        <taxon>Ecdysozoa</taxon>
        <taxon>Arthropoda</taxon>
        <taxon>Crustacea</taxon>
        <taxon>Multicrustacea</taxon>
        <taxon>Malacostraca</taxon>
        <taxon>Eumalacostraca</taxon>
        <taxon>Eucarida</taxon>
        <taxon>Decapoda</taxon>
        <taxon>Pleocyemata</taxon>
        <taxon>Anomura</taxon>
        <taxon>Galatheoidea</taxon>
        <taxon>Porcellanidae</taxon>
        <taxon>Petrolisthes</taxon>
    </lineage>
</organism>
<feature type="transmembrane region" description="Helical" evidence="7">
    <location>
        <begin position="341"/>
        <end position="359"/>
    </location>
</feature>
<feature type="transmembrane region" description="Helical" evidence="7">
    <location>
        <begin position="403"/>
        <end position="422"/>
    </location>
</feature>
<feature type="transmembrane region" description="Helical" evidence="7">
    <location>
        <begin position="195"/>
        <end position="214"/>
    </location>
</feature>
<keyword evidence="5 7" id="KW-0472">Membrane</keyword>
<accession>A0AAE1GF69</accession>
<dbReference type="InterPro" id="IPR036259">
    <property type="entry name" value="MFS_trans_sf"/>
</dbReference>
<evidence type="ECO:0000313" key="9">
    <source>
        <dbReference type="Proteomes" id="UP001286313"/>
    </source>
</evidence>
<dbReference type="Pfam" id="PF07690">
    <property type="entry name" value="MFS_1"/>
    <property type="match status" value="1"/>
</dbReference>
<evidence type="ECO:0000256" key="1">
    <source>
        <dbReference type="ARBA" id="ARBA00004141"/>
    </source>
</evidence>
<keyword evidence="3 7" id="KW-0812">Transmembrane</keyword>
<dbReference type="SUPFAM" id="SSF103473">
    <property type="entry name" value="MFS general substrate transporter"/>
    <property type="match status" value="1"/>
</dbReference>
<proteinExistence type="predicted"/>
<dbReference type="EMBL" id="JAWQEG010000294">
    <property type="protein sequence ID" value="KAK3891944.1"/>
    <property type="molecule type" value="Genomic_DNA"/>
</dbReference>
<dbReference type="CDD" id="cd17353">
    <property type="entry name" value="MFS_OFA_like"/>
    <property type="match status" value="1"/>
</dbReference>
<reference evidence="8" key="1">
    <citation type="submission" date="2023-10" db="EMBL/GenBank/DDBJ databases">
        <title>Genome assemblies of two species of porcelain crab, Petrolisthes cinctipes and Petrolisthes manimaculis (Anomura: Porcellanidae).</title>
        <authorList>
            <person name="Angst P."/>
        </authorList>
    </citation>
    <scope>NUCLEOTIDE SEQUENCE</scope>
    <source>
        <strain evidence="8">PB745_01</strain>
        <tissue evidence="8">Gill</tissue>
    </source>
</reference>
<dbReference type="InterPro" id="IPR052983">
    <property type="entry name" value="MFS_Riboflavin_Transporter"/>
</dbReference>
<feature type="transmembrane region" description="Helical" evidence="7">
    <location>
        <begin position="310"/>
        <end position="329"/>
    </location>
</feature>
<comment type="caution">
    <text evidence="8">The sequence shown here is derived from an EMBL/GenBank/DDBJ whole genome shotgun (WGS) entry which is preliminary data.</text>
</comment>
<dbReference type="AlphaFoldDB" id="A0AAE1GF69"/>
<dbReference type="PANTHER" id="PTHR43385:SF1">
    <property type="entry name" value="RIBOFLAVIN TRANSPORTER RIBJ"/>
    <property type="match status" value="1"/>
</dbReference>
<evidence type="ECO:0000256" key="5">
    <source>
        <dbReference type="ARBA" id="ARBA00023136"/>
    </source>
</evidence>
<evidence type="ECO:0000256" key="6">
    <source>
        <dbReference type="SAM" id="Coils"/>
    </source>
</evidence>
<feature type="transmembrane region" description="Helical" evidence="7">
    <location>
        <begin position="53"/>
        <end position="73"/>
    </location>
</feature>
<name>A0AAE1GF69_PETCI</name>
<feature type="transmembrane region" description="Helical" evidence="7">
    <location>
        <begin position="85"/>
        <end position="103"/>
    </location>
</feature>